<evidence type="ECO:0000313" key="2">
    <source>
        <dbReference type="Proteomes" id="UP001432322"/>
    </source>
</evidence>
<dbReference type="Proteomes" id="UP001432322">
    <property type="component" value="Unassembled WGS sequence"/>
</dbReference>
<accession>A0AAV5V3X1</accession>
<evidence type="ECO:0000313" key="1">
    <source>
        <dbReference type="EMBL" id="GMT13195.1"/>
    </source>
</evidence>
<comment type="caution">
    <text evidence="1">The sequence shown here is derived from an EMBL/GenBank/DDBJ whole genome shotgun (WGS) entry which is preliminary data.</text>
</comment>
<reference evidence="1" key="1">
    <citation type="submission" date="2023-10" db="EMBL/GenBank/DDBJ databases">
        <title>Genome assembly of Pristionchus species.</title>
        <authorList>
            <person name="Yoshida K."/>
            <person name="Sommer R.J."/>
        </authorList>
    </citation>
    <scope>NUCLEOTIDE SEQUENCE</scope>
    <source>
        <strain evidence="1">RS5133</strain>
    </source>
</reference>
<protein>
    <recommendedName>
        <fullName evidence="3">G protein-coupled receptor</fullName>
    </recommendedName>
</protein>
<proteinExistence type="predicted"/>
<evidence type="ECO:0008006" key="3">
    <source>
        <dbReference type="Google" id="ProtNLM"/>
    </source>
</evidence>
<dbReference type="AlphaFoldDB" id="A0AAV5V3X1"/>
<feature type="non-terminal residue" evidence="1">
    <location>
        <position position="1"/>
    </location>
</feature>
<name>A0AAV5V3X1_9BILA</name>
<dbReference type="EMBL" id="BTSY01000002">
    <property type="protein sequence ID" value="GMT13195.1"/>
    <property type="molecule type" value="Genomic_DNA"/>
</dbReference>
<organism evidence="1 2">
    <name type="scientific">Pristionchus fissidentatus</name>
    <dbReference type="NCBI Taxonomy" id="1538716"/>
    <lineage>
        <taxon>Eukaryota</taxon>
        <taxon>Metazoa</taxon>
        <taxon>Ecdysozoa</taxon>
        <taxon>Nematoda</taxon>
        <taxon>Chromadorea</taxon>
        <taxon>Rhabditida</taxon>
        <taxon>Rhabditina</taxon>
        <taxon>Diplogasteromorpha</taxon>
        <taxon>Diplogasteroidea</taxon>
        <taxon>Neodiplogasteridae</taxon>
        <taxon>Pristionchus</taxon>
    </lineage>
</organism>
<gene>
    <name evidence="1" type="ORF">PFISCL1PPCAC_4492</name>
</gene>
<sequence length="116" mass="12998">LTTVMLLEAGFCFVLRIIIGQYASKTTWRRRYLIPVLVAAHLDAAIKYIGVAGLNTNEGVRATRNVSWSQRRALPLHVLARSRSRMAVRRSRAGRLRQLVDGQSEGETCRSRGFSA</sequence>
<keyword evidence="2" id="KW-1185">Reference proteome</keyword>